<keyword evidence="1" id="KW-0472">Membrane</keyword>
<reference evidence="4" key="1">
    <citation type="journal article" date="2019" name="Int. J. Syst. Evol. Microbiol.">
        <title>The Global Catalogue of Microorganisms (GCM) 10K type strain sequencing project: providing services to taxonomists for standard genome sequencing and annotation.</title>
        <authorList>
            <consortium name="The Broad Institute Genomics Platform"/>
            <consortium name="The Broad Institute Genome Sequencing Center for Infectious Disease"/>
            <person name="Wu L."/>
            <person name="Ma J."/>
        </authorList>
    </citation>
    <scope>NUCLEOTIDE SEQUENCE [LARGE SCALE GENOMIC DNA]</scope>
    <source>
        <strain evidence="4">JCM 18127</strain>
    </source>
</reference>
<dbReference type="InterPro" id="IPR014529">
    <property type="entry name" value="UCP026631"/>
</dbReference>
<keyword evidence="4" id="KW-1185">Reference proteome</keyword>
<evidence type="ECO:0000259" key="2">
    <source>
        <dbReference type="Pfam" id="PF03703"/>
    </source>
</evidence>
<accession>A0ABP8WV89</accession>
<comment type="caution">
    <text evidence="3">The sequence shown here is derived from an EMBL/GenBank/DDBJ whole genome shotgun (WGS) entry which is preliminary data.</text>
</comment>
<dbReference type="PANTHER" id="PTHR34473:SF2">
    <property type="entry name" value="UPF0699 TRANSMEMBRANE PROTEIN YDBT"/>
    <property type="match status" value="1"/>
</dbReference>
<dbReference type="EMBL" id="BAABIM010000004">
    <property type="protein sequence ID" value="GAA4696110.1"/>
    <property type="molecule type" value="Genomic_DNA"/>
</dbReference>
<feature type="transmembrane region" description="Helical" evidence="1">
    <location>
        <begin position="234"/>
        <end position="265"/>
    </location>
</feature>
<protein>
    <recommendedName>
        <fullName evidence="2">YdbS-like PH domain-containing protein</fullName>
    </recommendedName>
</protein>
<feature type="transmembrane region" description="Helical" evidence="1">
    <location>
        <begin position="49"/>
        <end position="67"/>
    </location>
</feature>
<feature type="transmembrane region" description="Helical" evidence="1">
    <location>
        <begin position="398"/>
        <end position="416"/>
    </location>
</feature>
<evidence type="ECO:0000313" key="3">
    <source>
        <dbReference type="EMBL" id="GAA4696110.1"/>
    </source>
</evidence>
<dbReference type="Pfam" id="PF03703">
    <property type="entry name" value="bPH_2"/>
    <property type="match status" value="2"/>
</dbReference>
<evidence type="ECO:0000313" key="4">
    <source>
        <dbReference type="Proteomes" id="UP001500621"/>
    </source>
</evidence>
<dbReference type="Proteomes" id="UP001500621">
    <property type="component" value="Unassembled WGS sequence"/>
</dbReference>
<dbReference type="RefSeq" id="WP_345269505.1">
    <property type="nucleotide sequence ID" value="NZ_BAABIM010000004.1"/>
</dbReference>
<dbReference type="InterPro" id="IPR005182">
    <property type="entry name" value="YdbS-like_PH"/>
</dbReference>
<proteinExistence type="predicted"/>
<keyword evidence="1" id="KW-0812">Transmembrane</keyword>
<dbReference type="PANTHER" id="PTHR34473">
    <property type="entry name" value="UPF0699 TRANSMEMBRANE PROTEIN YDBS"/>
    <property type="match status" value="1"/>
</dbReference>
<feature type="transmembrane region" description="Helical" evidence="1">
    <location>
        <begin position="194"/>
        <end position="214"/>
    </location>
</feature>
<gene>
    <name evidence="3" type="ORF">GCM10023226_38140</name>
</gene>
<name>A0ABP8WV89_9ACTN</name>
<feature type="transmembrane region" description="Helical" evidence="1">
    <location>
        <begin position="21"/>
        <end position="43"/>
    </location>
</feature>
<keyword evidence="1" id="KW-1133">Transmembrane helix</keyword>
<organism evidence="3 4">
    <name type="scientific">Nocardioides nanhaiensis</name>
    <dbReference type="NCBI Taxonomy" id="1476871"/>
    <lineage>
        <taxon>Bacteria</taxon>
        <taxon>Bacillati</taxon>
        <taxon>Actinomycetota</taxon>
        <taxon>Actinomycetes</taxon>
        <taxon>Propionibacteriales</taxon>
        <taxon>Nocardioidaceae</taxon>
        <taxon>Nocardioides</taxon>
    </lineage>
</organism>
<feature type="domain" description="YdbS-like PH" evidence="2">
    <location>
        <begin position="430"/>
        <end position="488"/>
    </location>
</feature>
<feature type="domain" description="YdbS-like PH" evidence="2">
    <location>
        <begin position="66"/>
        <end position="148"/>
    </location>
</feature>
<sequence length="515" mass="54367">MSQPDLLAAPDDWQRLDRRMMLVYPVREVGRFIVPLLAFFVAGTATGRPWQYLTIVVPVALGVGRYLTTRYRVANGRVELRRGLVSRHVLSAPVERVRSVDLTASPVHRVLGLVTVKIGTGTASTDGDEKLDLDGLPVAQAHALRAQLLRVAAPPAPPGPLAEPVLGPDGVALPAPAPPPEPAPERVALVFSPAWLRFAPFTSAGIVIAAALVGGGSQLLGSLDLWDDLHPEQWVVAVSLWVAVVVGLVVVALASVVLSVVGYLLTNWGFRLSHGGGSWHVRRGLLTTRETSIDDERVAGVTLHQPLGLRWARGSRLGAIVTGLRTTQGDSALVPPAPRAAVEHAAATVLGTAEPVHAPLVRHGAAATRRRYLRALVPGGLLVAAAVLARALEPGVPWWVVALAVVLLALLLGLAADRARGLGHGFLAGHVVARSGSLLREREALAAGHVIGWNLRSTYFQRRQGLVTLVATTAGGDQRVEVLDVPEQLALALVARATPTLFAEVAEVAEVAAQP</sequence>
<feature type="transmembrane region" description="Helical" evidence="1">
    <location>
        <begin position="372"/>
        <end position="392"/>
    </location>
</feature>
<dbReference type="PIRSF" id="PIRSF026631">
    <property type="entry name" value="UCP026631"/>
    <property type="match status" value="1"/>
</dbReference>
<evidence type="ECO:0000256" key="1">
    <source>
        <dbReference type="SAM" id="Phobius"/>
    </source>
</evidence>